<dbReference type="PIRSF" id="PIRSF020623">
    <property type="entry name" value="PaaX"/>
    <property type="match status" value="1"/>
</dbReference>
<dbReference type="InterPro" id="IPR011965">
    <property type="entry name" value="PaaX_trns_reg"/>
</dbReference>
<dbReference type="Gene3D" id="1.10.10.10">
    <property type="entry name" value="Winged helix-like DNA-binding domain superfamily/Winged helix DNA-binding domain"/>
    <property type="match status" value="1"/>
</dbReference>
<proteinExistence type="predicted"/>
<feature type="region of interest" description="Disordered" evidence="1">
    <location>
        <begin position="1"/>
        <end position="21"/>
    </location>
</feature>
<dbReference type="Proteomes" id="UP000546642">
    <property type="component" value="Unassembled WGS sequence"/>
</dbReference>
<dbReference type="GO" id="GO:0006351">
    <property type="term" value="P:DNA-templated transcription"/>
    <property type="evidence" value="ECO:0007669"/>
    <property type="project" value="InterPro"/>
</dbReference>
<dbReference type="Pfam" id="PF08223">
    <property type="entry name" value="PaaX_C"/>
    <property type="match status" value="1"/>
</dbReference>
<accession>A0A7W9YHQ0</accession>
<evidence type="ECO:0000259" key="3">
    <source>
        <dbReference type="Pfam" id="PF08223"/>
    </source>
</evidence>
<dbReference type="InterPro" id="IPR048846">
    <property type="entry name" value="PaaX-like_central"/>
</dbReference>
<evidence type="ECO:0000313" key="5">
    <source>
        <dbReference type="EMBL" id="MBB6172289.1"/>
    </source>
</evidence>
<dbReference type="InterPro" id="IPR012906">
    <property type="entry name" value="PaaX-like_N"/>
</dbReference>
<evidence type="ECO:0000256" key="1">
    <source>
        <dbReference type="SAM" id="MobiDB-lite"/>
    </source>
</evidence>
<dbReference type="PANTHER" id="PTHR30319">
    <property type="entry name" value="PHENYLACETIC ACID REGULATOR-RELATED TRANSCRIPTIONAL REPRESSOR"/>
    <property type="match status" value="1"/>
</dbReference>
<evidence type="ECO:0000313" key="6">
    <source>
        <dbReference type="Proteomes" id="UP000546642"/>
    </source>
</evidence>
<name>A0A7W9YHQ0_9ACTN</name>
<dbReference type="InterPro" id="IPR013225">
    <property type="entry name" value="PaaX_C"/>
</dbReference>
<dbReference type="Pfam" id="PF07848">
    <property type="entry name" value="PaaX"/>
    <property type="match status" value="1"/>
</dbReference>
<feature type="domain" description="Transcriptional repressor PaaX-like N-terminal" evidence="2">
    <location>
        <begin position="23"/>
        <end position="89"/>
    </location>
</feature>
<dbReference type="Gene3D" id="1.20.58.1460">
    <property type="match status" value="1"/>
</dbReference>
<dbReference type="RefSeq" id="WP_184075609.1">
    <property type="nucleotide sequence ID" value="NZ_JACHDS010000001.1"/>
</dbReference>
<feature type="domain" description="Transcriptional repressor PaaX-like central Cas2-like" evidence="4">
    <location>
        <begin position="113"/>
        <end position="188"/>
    </location>
</feature>
<dbReference type="InterPro" id="IPR036388">
    <property type="entry name" value="WH-like_DNA-bd_sf"/>
</dbReference>
<organism evidence="5 6">
    <name type="scientific">Nocardiopsis mwathae</name>
    <dbReference type="NCBI Taxonomy" id="1472723"/>
    <lineage>
        <taxon>Bacteria</taxon>
        <taxon>Bacillati</taxon>
        <taxon>Actinomycetota</taxon>
        <taxon>Actinomycetes</taxon>
        <taxon>Streptosporangiales</taxon>
        <taxon>Nocardiopsidaceae</taxon>
        <taxon>Nocardiopsis</taxon>
    </lineage>
</organism>
<comment type="caution">
    <text evidence="5">The sequence shown here is derived from an EMBL/GenBank/DDBJ whole genome shotgun (WGS) entry which is preliminary data.</text>
</comment>
<sequence length="293" mass="32097">MTTTSGTAYGQADEQPGERQNRRPRSLIVSFFGTYARDVGGWVPVAALISLMAGLGVDAPGVRSSVSRLKRRGLLASERVGGVAGYRPSPEGLAMFGEGDRRIFDRRVADLGDGWVLAVFSVPESERHRRHLLRSRLGRLGFGTTAAGVWIAPAHRADDARRTIADLDLTDYVQLFSGHHLGFGELASAVAQWWDLDALQEMYRDFADAHGPVLERRRRTGGAVSAEHGADAFADHLRAVDGWRRLPFLDPGLPPELLPHPWAGSRAADVFFELHGLLRRPALDHVRTVTGRG</sequence>
<dbReference type="PANTHER" id="PTHR30319:SF1">
    <property type="entry name" value="TRANSCRIPTIONAL REPRESSOR PAAX"/>
    <property type="match status" value="1"/>
</dbReference>
<evidence type="ECO:0000259" key="4">
    <source>
        <dbReference type="Pfam" id="PF20803"/>
    </source>
</evidence>
<dbReference type="AlphaFoldDB" id="A0A7W9YHQ0"/>
<evidence type="ECO:0000259" key="2">
    <source>
        <dbReference type="Pfam" id="PF07848"/>
    </source>
</evidence>
<gene>
    <name evidence="5" type="ORF">HNR23_002349</name>
</gene>
<dbReference type="EMBL" id="JACHDS010000001">
    <property type="protein sequence ID" value="MBB6172289.1"/>
    <property type="molecule type" value="Genomic_DNA"/>
</dbReference>
<keyword evidence="6" id="KW-1185">Reference proteome</keyword>
<feature type="domain" description="Transcriptional repressor PaaX-like C-terminal" evidence="3">
    <location>
        <begin position="194"/>
        <end position="287"/>
    </location>
</feature>
<reference evidence="5 6" key="1">
    <citation type="submission" date="2020-08" db="EMBL/GenBank/DDBJ databases">
        <title>Sequencing the genomes of 1000 actinobacteria strains.</title>
        <authorList>
            <person name="Klenk H.-P."/>
        </authorList>
    </citation>
    <scope>NUCLEOTIDE SEQUENCE [LARGE SCALE GENOMIC DNA]</scope>
    <source>
        <strain evidence="5 6">DSM 46659</strain>
    </source>
</reference>
<protein>
    <submittedName>
        <fullName evidence="5">Phenylacetic acid degradation operon negative regulatory protein</fullName>
    </submittedName>
</protein>
<dbReference type="Gene3D" id="3.30.70.2650">
    <property type="match status" value="1"/>
</dbReference>
<dbReference type="Pfam" id="PF20803">
    <property type="entry name" value="PaaX_M"/>
    <property type="match status" value="1"/>
</dbReference>